<keyword evidence="12" id="KW-1185">Reference proteome</keyword>
<evidence type="ECO:0000256" key="9">
    <source>
        <dbReference type="PIRSR" id="PIRSR604241-50"/>
    </source>
</evidence>
<dbReference type="GO" id="GO:0006950">
    <property type="term" value="P:response to stress"/>
    <property type="evidence" value="ECO:0007669"/>
    <property type="project" value="UniProtKB-ARBA"/>
</dbReference>
<feature type="lipid moiety-binding region" description="Phosphatidylserine amidated glycine; alternate" evidence="9">
    <location>
        <position position="122"/>
    </location>
</feature>
<evidence type="ECO:0000256" key="1">
    <source>
        <dbReference type="ARBA" id="ARBA00004419"/>
    </source>
</evidence>
<dbReference type="AlphaFoldDB" id="A0A7I8VBI2"/>
<dbReference type="InterPro" id="IPR004241">
    <property type="entry name" value="Atg8-like"/>
</dbReference>
<dbReference type="InterPro" id="IPR029071">
    <property type="entry name" value="Ubiquitin-like_domsf"/>
</dbReference>
<accession>A0A7I8VBI2</accession>
<keyword evidence="5" id="KW-0472">Membrane</keyword>
<keyword evidence="7" id="KW-0968">Cytoplasmic vesicle</keyword>
<name>A0A7I8VBI2_9ANNE</name>
<comment type="caution">
    <text evidence="11">The sequence shown here is derived from an EMBL/GenBank/DDBJ whole genome shotgun (WGS) entry which is preliminary data.</text>
</comment>
<proteinExistence type="inferred from homology"/>
<dbReference type="GO" id="GO:0005776">
    <property type="term" value="C:autophagosome"/>
    <property type="evidence" value="ECO:0007669"/>
    <property type="project" value="UniProtKB-SubCell"/>
</dbReference>
<keyword evidence="6 9" id="KW-0449">Lipoprotein</keyword>
<dbReference type="Gene3D" id="3.10.20.90">
    <property type="entry name" value="Phosphatidylinositol 3-kinase Catalytic Subunit, Chain A, domain 1"/>
    <property type="match status" value="1"/>
</dbReference>
<keyword evidence="4 10" id="KW-0072">Autophagy</keyword>
<comment type="similarity">
    <text evidence="2 10">Belongs to the ATG8 family.</text>
</comment>
<reference evidence="11 12" key="1">
    <citation type="submission" date="2020-08" db="EMBL/GenBank/DDBJ databases">
        <authorList>
            <person name="Hejnol A."/>
        </authorList>
    </citation>
    <scope>NUCLEOTIDE SEQUENCE [LARGE SCALE GENOMIC DNA]</scope>
</reference>
<dbReference type="PANTHER" id="PTHR10969">
    <property type="entry name" value="MICROTUBULE-ASSOCIATED PROTEINS 1A/1B LIGHT CHAIN 3-RELATED"/>
    <property type="match status" value="1"/>
</dbReference>
<dbReference type="OrthoDB" id="6738456at2759"/>
<dbReference type="GO" id="GO:0031410">
    <property type="term" value="C:cytoplasmic vesicle"/>
    <property type="evidence" value="ECO:0007669"/>
    <property type="project" value="UniProtKB-KW"/>
</dbReference>
<evidence type="ECO:0000256" key="5">
    <source>
        <dbReference type="ARBA" id="ARBA00023136"/>
    </source>
</evidence>
<sequence>MSVEERVPFKTRRSFAERKEEVERVRENHPDKIPVIIERLSTERHLPLLDKTKYLVPNSVTMSELVTLLRRRLQLQPHQTFFLLANERNIPNMSTTIAEVYHQESSADGFLYFVYASQDTFGN</sequence>
<evidence type="ECO:0000256" key="8">
    <source>
        <dbReference type="ARBA" id="ARBA00037868"/>
    </source>
</evidence>
<gene>
    <name evidence="11" type="ORF">DGYR_LOCUS2514</name>
</gene>
<dbReference type="Pfam" id="PF02991">
    <property type="entry name" value="ATG8"/>
    <property type="match status" value="1"/>
</dbReference>
<dbReference type="GO" id="GO:0016236">
    <property type="term" value="P:macroautophagy"/>
    <property type="evidence" value="ECO:0007669"/>
    <property type="project" value="UniProtKB-ARBA"/>
</dbReference>
<keyword evidence="3" id="KW-0963">Cytoplasm</keyword>
<evidence type="ECO:0000256" key="7">
    <source>
        <dbReference type="ARBA" id="ARBA00023329"/>
    </source>
</evidence>
<evidence type="ECO:0000256" key="4">
    <source>
        <dbReference type="ARBA" id="ARBA00023006"/>
    </source>
</evidence>
<evidence type="ECO:0000313" key="11">
    <source>
        <dbReference type="EMBL" id="CAD5113546.1"/>
    </source>
</evidence>
<protein>
    <submittedName>
        <fullName evidence="11">DgyrCDS2707</fullName>
    </submittedName>
</protein>
<dbReference type="Proteomes" id="UP000549394">
    <property type="component" value="Unassembled WGS sequence"/>
</dbReference>
<dbReference type="SUPFAM" id="SSF54236">
    <property type="entry name" value="Ubiquitin-like"/>
    <property type="match status" value="1"/>
</dbReference>
<comment type="subcellular location">
    <subcellularLocation>
        <location evidence="1">Cytoplasmic vesicle</location>
        <location evidence="1">Autophagosome</location>
    </subcellularLocation>
    <subcellularLocation>
        <location evidence="8">Endomembrane system</location>
        <topology evidence="8">Lipid-anchor</topology>
    </subcellularLocation>
</comment>
<dbReference type="GO" id="GO:0012505">
    <property type="term" value="C:endomembrane system"/>
    <property type="evidence" value="ECO:0007669"/>
    <property type="project" value="UniProtKB-SubCell"/>
</dbReference>
<evidence type="ECO:0000256" key="2">
    <source>
        <dbReference type="ARBA" id="ARBA00007293"/>
    </source>
</evidence>
<evidence type="ECO:0000256" key="10">
    <source>
        <dbReference type="RuleBase" id="RU004384"/>
    </source>
</evidence>
<evidence type="ECO:0000256" key="3">
    <source>
        <dbReference type="ARBA" id="ARBA00022490"/>
    </source>
</evidence>
<dbReference type="EMBL" id="CAJFCJ010000004">
    <property type="protein sequence ID" value="CAD5113546.1"/>
    <property type="molecule type" value="Genomic_DNA"/>
</dbReference>
<dbReference type="FunFam" id="3.10.20.90:FF:000149">
    <property type="entry name" value="microtubule-associated proteins 1A/1B light chain 3C"/>
    <property type="match status" value="1"/>
</dbReference>
<organism evidence="11 12">
    <name type="scientific">Dimorphilus gyrociliatus</name>
    <dbReference type="NCBI Taxonomy" id="2664684"/>
    <lineage>
        <taxon>Eukaryota</taxon>
        <taxon>Metazoa</taxon>
        <taxon>Spiralia</taxon>
        <taxon>Lophotrochozoa</taxon>
        <taxon>Annelida</taxon>
        <taxon>Polychaeta</taxon>
        <taxon>Polychaeta incertae sedis</taxon>
        <taxon>Dinophilidae</taxon>
        <taxon>Dimorphilus</taxon>
    </lineage>
</organism>
<evidence type="ECO:0000256" key="6">
    <source>
        <dbReference type="ARBA" id="ARBA00023288"/>
    </source>
</evidence>
<evidence type="ECO:0000313" key="12">
    <source>
        <dbReference type="Proteomes" id="UP000549394"/>
    </source>
</evidence>